<reference evidence="6 7" key="1">
    <citation type="journal article" date="2010" name="Stand. Genomic Sci.">
        <title>Complete genome sequence of Intrasporangium calvum type strain (7 KIP).</title>
        <authorList>
            <person name="Del Rio T.G."/>
            <person name="Chertkov O."/>
            <person name="Yasawong M."/>
            <person name="Lucas S."/>
            <person name="Deshpande S."/>
            <person name="Cheng J.F."/>
            <person name="Detter C."/>
            <person name="Tapia R."/>
            <person name="Han C."/>
            <person name="Goodwin L."/>
            <person name="Pitluck S."/>
            <person name="Liolios K."/>
            <person name="Ivanova N."/>
            <person name="Mavromatis K."/>
            <person name="Pati A."/>
            <person name="Chen A."/>
            <person name="Palaniappan K."/>
            <person name="Land M."/>
            <person name="Hauser L."/>
            <person name="Chang Y.J."/>
            <person name="Jeffries C.D."/>
            <person name="Rohde M."/>
            <person name="Pukall R."/>
            <person name="Sikorski J."/>
            <person name="Goker M."/>
            <person name="Woyke T."/>
            <person name="Bristow J."/>
            <person name="Eisen J.A."/>
            <person name="Markowitz V."/>
            <person name="Hugenholtz P."/>
            <person name="Kyrpides N.C."/>
            <person name="Klenk H.P."/>
            <person name="Lapidus A."/>
        </authorList>
    </citation>
    <scope>NUCLEOTIDE SEQUENCE [LARGE SCALE GENOMIC DNA]</scope>
    <source>
        <strain evidence="7">ATCC 23552 / DSM 43043 / JCM 3097 / NBRC 12989 / 7 KIP</strain>
    </source>
</reference>
<dbReference type="RefSeq" id="WP_013494127.1">
    <property type="nucleotide sequence ID" value="NC_014830.1"/>
</dbReference>
<dbReference type="InterPro" id="IPR036890">
    <property type="entry name" value="HATPase_C_sf"/>
</dbReference>
<accession>E6SED8</accession>
<dbReference type="GO" id="GO:0046983">
    <property type="term" value="F:protein dimerization activity"/>
    <property type="evidence" value="ECO:0007669"/>
    <property type="project" value="InterPro"/>
</dbReference>
<dbReference type="PANTHER" id="PTHR24421">
    <property type="entry name" value="NITRATE/NITRITE SENSOR PROTEIN NARX-RELATED"/>
    <property type="match status" value="1"/>
</dbReference>
<dbReference type="AlphaFoldDB" id="E6SED8"/>
<keyword evidence="1" id="KW-0808">Transferase</keyword>
<feature type="domain" description="GAF" evidence="5">
    <location>
        <begin position="47"/>
        <end position="195"/>
    </location>
</feature>
<dbReference type="Gene3D" id="3.30.565.10">
    <property type="entry name" value="Histidine kinase-like ATPase, C-terminal domain"/>
    <property type="match status" value="1"/>
</dbReference>
<keyword evidence="2 6" id="KW-0418">Kinase</keyword>
<dbReference type="Pfam" id="PF07730">
    <property type="entry name" value="HisKA_3"/>
    <property type="match status" value="1"/>
</dbReference>
<keyword evidence="3" id="KW-0902">Two-component regulatory system</keyword>
<proteinExistence type="predicted"/>
<evidence type="ECO:0000259" key="5">
    <source>
        <dbReference type="SMART" id="SM00065"/>
    </source>
</evidence>
<dbReference type="InterPro" id="IPR029016">
    <property type="entry name" value="GAF-like_dom_sf"/>
</dbReference>
<protein>
    <submittedName>
        <fullName evidence="6">GAF sensor signal transduction histidine kinase</fullName>
    </submittedName>
</protein>
<dbReference type="CDD" id="cd16917">
    <property type="entry name" value="HATPase_UhpB-NarQ-NarX-like"/>
    <property type="match status" value="1"/>
</dbReference>
<dbReference type="KEGG" id="ica:Intca_3332"/>
<dbReference type="InterPro" id="IPR003018">
    <property type="entry name" value="GAF"/>
</dbReference>
<dbReference type="InterPro" id="IPR050482">
    <property type="entry name" value="Sensor_HK_TwoCompSys"/>
</dbReference>
<dbReference type="Proteomes" id="UP000008914">
    <property type="component" value="Chromosome"/>
</dbReference>
<dbReference type="SUPFAM" id="SSF55874">
    <property type="entry name" value="ATPase domain of HSP90 chaperone/DNA topoisomerase II/histidine kinase"/>
    <property type="match status" value="1"/>
</dbReference>
<dbReference type="eggNOG" id="COG2203">
    <property type="taxonomic scope" value="Bacteria"/>
</dbReference>
<dbReference type="Gene3D" id="3.30.450.40">
    <property type="match status" value="2"/>
</dbReference>
<dbReference type="STRING" id="710696.Intca_3332"/>
<evidence type="ECO:0000256" key="1">
    <source>
        <dbReference type="ARBA" id="ARBA00022679"/>
    </source>
</evidence>
<dbReference type="HOGENOM" id="CLU_034370_1_0_11"/>
<organism evidence="6 7">
    <name type="scientific">Intrasporangium calvum (strain ATCC 23552 / DSM 43043 / JCM 3097 / NBRC 12989 / NCIMB 10167 / NRRL B-3866 / 7 KIP)</name>
    <dbReference type="NCBI Taxonomy" id="710696"/>
    <lineage>
        <taxon>Bacteria</taxon>
        <taxon>Bacillati</taxon>
        <taxon>Actinomycetota</taxon>
        <taxon>Actinomycetes</taxon>
        <taxon>Micrococcales</taxon>
        <taxon>Intrasporangiaceae</taxon>
        <taxon>Intrasporangium</taxon>
    </lineage>
</organism>
<dbReference type="GO" id="GO:0000155">
    <property type="term" value="F:phosphorelay sensor kinase activity"/>
    <property type="evidence" value="ECO:0007669"/>
    <property type="project" value="InterPro"/>
</dbReference>
<dbReference type="SUPFAM" id="SSF55781">
    <property type="entry name" value="GAF domain-like"/>
    <property type="match status" value="1"/>
</dbReference>
<feature type="region of interest" description="Disordered" evidence="4">
    <location>
        <begin position="1"/>
        <end position="21"/>
    </location>
</feature>
<dbReference type="Pfam" id="PF13185">
    <property type="entry name" value="GAF_2"/>
    <property type="match status" value="1"/>
</dbReference>
<dbReference type="eggNOG" id="COG4585">
    <property type="taxonomic scope" value="Bacteria"/>
</dbReference>
<evidence type="ECO:0000313" key="7">
    <source>
        <dbReference type="Proteomes" id="UP000008914"/>
    </source>
</evidence>
<evidence type="ECO:0000256" key="3">
    <source>
        <dbReference type="ARBA" id="ARBA00023012"/>
    </source>
</evidence>
<evidence type="ECO:0000256" key="4">
    <source>
        <dbReference type="SAM" id="MobiDB-lite"/>
    </source>
</evidence>
<dbReference type="SMART" id="SM00065">
    <property type="entry name" value="GAF"/>
    <property type="match status" value="1"/>
</dbReference>
<keyword evidence="7" id="KW-1185">Reference proteome</keyword>
<gene>
    <name evidence="6" type="ordered locus">Intca_3332</name>
</gene>
<sequence length="580" mass="60892">MERDHGGGGTASGTGVTVREPHRAATVDDDHLAALVEAITPLSADLDLPEALSRIVSGACELVGARYGALGVLGPDSRHLAAFYTHGLTPDEVARIGLPPVGHGVLGLLLTDPRPLRIDDLTLHPRSVGFPAHHPPMRSLLGAPIRIRDRIFGNIYVADKEGGGTFTAQDESLLVSLAGAAGSALDNARLLAQSEVRERWSAATSQLVQSLLESESEEASVALMATQVRELSGGVVSAVAFVDAAGRLEIRAIARRAGAPVPPAGEPSGALLRGGEWDELLAARQPILHVPGGAEDPRARPAEEARRVLGLVPTTAVALVPLGAGPRGNGLLITGWDESDEATAQDALPAQAAYAVQAGVAILAAQAHADRGRVALLEERERIAREMHDHVIQQLFATGLSLQSAVPLAQHPVVRVRLSQAVDDLDRAIRQIRQAIFELHRQDPGENLLAVLRAIAESYAVSLGFVPEVTVSPGLGPLPDRLRADVIAVVREGLANVARHARAGVARVEVRDAASGDGGICVRVTDDGVGFDAADARSGLVNLRSRAAAHHGCLEIRRVSTGGTALEWNARRDSQTPGRK</sequence>
<dbReference type="GO" id="GO:0016020">
    <property type="term" value="C:membrane"/>
    <property type="evidence" value="ECO:0007669"/>
    <property type="project" value="InterPro"/>
</dbReference>
<name>E6SED8_INTC7</name>
<dbReference type="Gene3D" id="1.20.5.1930">
    <property type="match status" value="1"/>
</dbReference>
<dbReference type="InterPro" id="IPR011712">
    <property type="entry name" value="Sig_transdc_His_kin_sub3_dim/P"/>
</dbReference>
<dbReference type="EMBL" id="CP002343">
    <property type="protein sequence ID" value="ADU49815.1"/>
    <property type="molecule type" value="Genomic_DNA"/>
</dbReference>
<evidence type="ECO:0000313" key="6">
    <source>
        <dbReference type="EMBL" id="ADU49815.1"/>
    </source>
</evidence>
<evidence type="ECO:0000256" key="2">
    <source>
        <dbReference type="ARBA" id="ARBA00022777"/>
    </source>
</evidence>
<dbReference type="PANTHER" id="PTHR24421:SF56">
    <property type="entry name" value="OXYGEN SENSOR HISTIDINE KINASE RESPONSE REGULATOR DOST"/>
    <property type="match status" value="1"/>
</dbReference>